<gene>
    <name evidence="1" type="ORF">TPC1_15362</name>
</gene>
<organism evidence="1">
    <name type="scientific">Trepomonas sp. PC1</name>
    <dbReference type="NCBI Taxonomy" id="1076344"/>
    <lineage>
        <taxon>Eukaryota</taxon>
        <taxon>Metamonada</taxon>
        <taxon>Diplomonadida</taxon>
        <taxon>Hexamitidae</taxon>
        <taxon>Hexamitinae</taxon>
        <taxon>Trepomonas</taxon>
    </lineage>
</organism>
<evidence type="ECO:0000313" key="1">
    <source>
        <dbReference type="EMBL" id="JAP92636.1"/>
    </source>
</evidence>
<dbReference type="EMBL" id="GDID01003970">
    <property type="protein sequence ID" value="JAP92636.1"/>
    <property type="molecule type" value="Transcribed_RNA"/>
</dbReference>
<name>A0A146KAT9_9EUKA</name>
<protein>
    <submittedName>
        <fullName evidence="1">Uncharacterized protein</fullName>
    </submittedName>
</protein>
<feature type="non-terminal residue" evidence="1">
    <location>
        <position position="1"/>
    </location>
</feature>
<reference evidence="1" key="1">
    <citation type="submission" date="2015-07" db="EMBL/GenBank/DDBJ databases">
        <title>Adaptation to a free-living lifestyle via gene acquisitions in the diplomonad Trepomonas sp. PC1.</title>
        <authorList>
            <person name="Xu F."/>
            <person name="Jerlstrom-Hultqvist J."/>
            <person name="Kolisko M."/>
            <person name="Simpson A.G.B."/>
            <person name="Roger A.J."/>
            <person name="Svard S.G."/>
            <person name="Andersson J.O."/>
        </authorList>
    </citation>
    <scope>NUCLEOTIDE SEQUENCE</scope>
    <source>
        <strain evidence="1">PC1</strain>
    </source>
</reference>
<proteinExistence type="predicted"/>
<dbReference type="AlphaFoldDB" id="A0A146KAT9"/>
<accession>A0A146KAT9</accession>
<sequence>NYSHLQKLCLDTIQSGAVTAFIEFFRLTHMEQPMGTNQPQSYEDLIGTAGVDAPTLAPLFSFDSPLGMTLQQLQSVQQLLQKADTAQLENDLFTQFSALSALSDTFLENHRLRQKVKMLPLVVPYPQYTSLQTSKLFQLLSLIDSPEFCQPITEEDPLIAAVARLKKLEVKTQTFPPITISYALKARNCLFEYIQQITKSYSLKQIKYLMPDAELPLEATGEDLSPQLQLKIAVLLSCAYLRLGISLQQFSLFRAAYQVFDLYLKTIDYLEQLFQSQFTVFKCTAQNGYRQLLNDEHINVAKEKKDDNLAFASLKLVDFPQLQKTILDRKPIYSKWNLGFDDLKNYVFGAQKAEVEMEDSETREQVVEGRIDDLVEFVYAGRQIAAMNCLQLAVQIYSQQCSPTDIEVDVDDIRQATFQKQKQNLSVSQLTVDQASEEYVISCGLARKALQLSLKYQIYSTTLPSFKRFAELAGDKFFLVEAFAEQISLLDPIWEINALAWQAKWARLQQNHEKRLLLIEKRLEKAKICSQTDKTAVKYAVSAASELVFSQKVLQSEKMEDAWNDLQQNKASKSQVDCQQIEARVRFGAVKGSLHESKGLGEEECNDLDGFVDDM</sequence>